<keyword evidence="2 6" id="KW-0489">Methyltransferase</keyword>
<dbReference type="CDD" id="cd02440">
    <property type="entry name" value="AdoMet_MTases"/>
    <property type="match status" value="1"/>
</dbReference>
<feature type="active site" evidence="7">
    <location>
        <position position="378"/>
    </location>
</feature>
<reference evidence="8" key="1">
    <citation type="submission" date="2019-06" db="EMBL/GenBank/DDBJ databases">
        <authorList>
            <person name="Le Quere A."/>
            <person name="Colella S."/>
        </authorList>
    </citation>
    <scope>NUCLEOTIDE SEQUENCE</scope>
    <source>
        <strain evidence="8">EmedicaeMD41</strain>
    </source>
</reference>
<dbReference type="InterPro" id="IPR012340">
    <property type="entry name" value="NA-bd_OB-fold"/>
</dbReference>
<keyword evidence="4 6" id="KW-0949">S-adenosyl-L-methionine</keyword>
<protein>
    <submittedName>
        <fullName evidence="8">Uncharacterized RNA methyltransferase R00878</fullName>
        <ecNumber evidence="8">2.1.1.-</ecNumber>
    </submittedName>
</protein>
<dbReference type="PANTHER" id="PTHR11061:SF49">
    <property type="entry name" value="23S RRNA (URACIL(1939)-C(5))-METHYLTRANSFERASE RLMD"/>
    <property type="match status" value="1"/>
</dbReference>
<dbReference type="Proteomes" id="UP000507954">
    <property type="component" value="Unassembled WGS sequence"/>
</dbReference>
<evidence type="ECO:0000256" key="7">
    <source>
        <dbReference type="PROSITE-ProRule" id="PRU10015"/>
    </source>
</evidence>
<organism evidence="8">
    <name type="scientific">Sinorhizobium medicae</name>
    <dbReference type="NCBI Taxonomy" id="110321"/>
    <lineage>
        <taxon>Bacteria</taxon>
        <taxon>Pseudomonadati</taxon>
        <taxon>Pseudomonadota</taxon>
        <taxon>Alphaproteobacteria</taxon>
        <taxon>Hyphomicrobiales</taxon>
        <taxon>Rhizobiaceae</taxon>
        <taxon>Sinorhizobium/Ensifer group</taxon>
        <taxon>Sinorhizobium</taxon>
    </lineage>
</organism>
<dbReference type="InterPro" id="IPR010280">
    <property type="entry name" value="U5_MeTrfase_fam"/>
</dbReference>
<evidence type="ECO:0000256" key="3">
    <source>
        <dbReference type="ARBA" id="ARBA00022679"/>
    </source>
</evidence>
<feature type="binding site" evidence="6">
    <location>
        <position position="304"/>
    </location>
    <ligand>
        <name>S-adenosyl-L-methionine</name>
        <dbReference type="ChEBI" id="CHEBI:59789"/>
    </ligand>
</feature>
<evidence type="ECO:0000256" key="4">
    <source>
        <dbReference type="ARBA" id="ARBA00022691"/>
    </source>
</evidence>
<dbReference type="EC" id="2.1.1.-" evidence="8"/>
<dbReference type="InterPro" id="IPR030390">
    <property type="entry name" value="MeTrfase_TrmA_AS"/>
</dbReference>
<dbReference type="GO" id="GO:0051539">
    <property type="term" value="F:4 iron, 4 sulfur cluster binding"/>
    <property type="evidence" value="ECO:0007669"/>
    <property type="project" value="UniProtKB-KW"/>
</dbReference>
<dbReference type="EMBL" id="CABFNB010000139">
    <property type="protein sequence ID" value="VTZ64787.1"/>
    <property type="molecule type" value="Genomic_DNA"/>
</dbReference>
<dbReference type="Gene3D" id="3.40.50.150">
    <property type="entry name" value="Vaccinia Virus protein VP39"/>
    <property type="match status" value="1"/>
</dbReference>
<proteinExistence type="inferred from homology"/>
<sequence>MNDGTTSNGIVTIDRLGAQGDGIARTEAGPVYAPFTLPGETVALAINKTDGTLISLKEASPERVDPPCRHFGPEGVNGTCGGCTLQHASDALYHAFKRNLVIDALRSKGLMPEVGALVIAGPGDRRRAVFTARRTEKELLLGYNQMQNHHIVSIGECPITSPGIVSRLAAIRKIAAAMASSAEPFRITVTETDTGLDLAFDGLKVGDKYRRATVDAVLGERGIARVSLNGEIVVEPVKPAIDLGGVVVSPPPGAFTQATRPAEEAMARLVLGHVGKAKRVADLFAGIGTFALRIARTARVHAVEGDDRALKALDFAARNTQGLKPVTVEKRDLFRRPMMAQELKVFDAVVFDPPRAGAETQCHELARSGVKKIAAVSCNPVTLARDLSILTAAGYRITDVTPIDQFLWSAHVETVATLEK</sequence>
<evidence type="ECO:0000313" key="8">
    <source>
        <dbReference type="EMBL" id="VTZ64787.1"/>
    </source>
</evidence>
<evidence type="ECO:0000256" key="5">
    <source>
        <dbReference type="ARBA" id="ARBA00023014"/>
    </source>
</evidence>
<dbReference type="SUPFAM" id="SSF50249">
    <property type="entry name" value="Nucleic acid-binding proteins"/>
    <property type="match status" value="1"/>
</dbReference>
<feature type="active site" description="Nucleophile" evidence="6">
    <location>
        <position position="378"/>
    </location>
</feature>
<keyword evidence="1" id="KW-0004">4Fe-4S</keyword>
<dbReference type="RefSeq" id="WP_180162079.1">
    <property type="nucleotide sequence ID" value="NZ_CABFNB010000139.1"/>
</dbReference>
<name>A0A508X5H2_9HYPH</name>
<dbReference type="PANTHER" id="PTHR11061">
    <property type="entry name" value="RNA M5U METHYLTRANSFERASE"/>
    <property type="match status" value="1"/>
</dbReference>
<evidence type="ECO:0000256" key="2">
    <source>
        <dbReference type="ARBA" id="ARBA00022603"/>
    </source>
</evidence>
<evidence type="ECO:0000256" key="1">
    <source>
        <dbReference type="ARBA" id="ARBA00022485"/>
    </source>
</evidence>
<feature type="binding site" evidence="6">
    <location>
        <position position="257"/>
    </location>
    <ligand>
        <name>S-adenosyl-L-methionine</name>
        <dbReference type="ChEBI" id="CHEBI:59789"/>
    </ligand>
</feature>
<keyword evidence="1" id="KW-0479">Metal-binding</keyword>
<dbReference type="Gene3D" id="2.40.50.1070">
    <property type="match status" value="1"/>
</dbReference>
<dbReference type="PROSITE" id="PS51687">
    <property type="entry name" value="SAM_MT_RNA_M5U"/>
    <property type="match status" value="1"/>
</dbReference>
<dbReference type="InterPro" id="IPR029063">
    <property type="entry name" value="SAM-dependent_MTases_sf"/>
</dbReference>
<dbReference type="Pfam" id="PF05958">
    <property type="entry name" value="tRNA_U5-meth_tr"/>
    <property type="match status" value="1"/>
</dbReference>
<keyword evidence="3 6" id="KW-0808">Transferase</keyword>
<comment type="similarity">
    <text evidence="6">Belongs to the class I-like SAM-binding methyltransferase superfamily. RNA M5U methyltransferase family.</text>
</comment>
<dbReference type="GO" id="GO:0070475">
    <property type="term" value="P:rRNA base methylation"/>
    <property type="evidence" value="ECO:0007669"/>
    <property type="project" value="TreeGrafter"/>
</dbReference>
<dbReference type="AlphaFoldDB" id="A0A508X5H2"/>
<feature type="binding site" evidence="6">
    <location>
        <position position="352"/>
    </location>
    <ligand>
        <name>S-adenosyl-L-methionine</name>
        <dbReference type="ChEBI" id="CHEBI:59789"/>
    </ligand>
</feature>
<accession>A0A508X5H2</accession>
<feature type="binding site" evidence="6">
    <location>
        <position position="284"/>
    </location>
    <ligand>
        <name>S-adenosyl-L-methionine</name>
        <dbReference type="ChEBI" id="CHEBI:59789"/>
    </ligand>
</feature>
<dbReference type="GO" id="GO:0070041">
    <property type="term" value="F:rRNA (uridine-C5-)-methyltransferase activity"/>
    <property type="evidence" value="ECO:0007669"/>
    <property type="project" value="TreeGrafter"/>
</dbReference>
<evidence type="ECO:0000256" key="6">
    <source>
        <dbReference type="PROSITE-ProRule" id="PRU01024"/>
    </source>
</evidence>
<dbReference type="PROSITE" id="PS01230">
    <property type="entry name" value="TRMA_1"/>
    <property type="match status" value="1"/>
</dbReference>
<keyword evidence="5" id="KW-0411">Iron-sulfur</keyword>
<dbReference type="SUPFAM" id="SSF53335">
    <property type="entry name" value="S-adenosyl-L-methionine-dependent methyltransferases"/>
    <property type="match status" value="1"/>
</dbReference>
<gene>
    <name evidence="8" type="ORF">EMEDMD4_70090</name>
</gene>
<keyword evidence="1" id="KW-0408">Iron</keyword>
<dbReference type="Gene3D" id="2.40.50.140">
    <property type="entry name" value="Nucleic acid-binding proteins"/>
    <property type="match status" value="1"/>
</dbReference>